<evidence type="ECO:0000256" key="2">
    <source>
        <dbReference type="ARBA" id="ARBA00009326"/>
    </source>
</evidence>
<evidence type="ECO:0000256" key="3">
    <source>
        <dbReference type="ARBA" id="ARBA00012759"/>
    </source>
</evidence>
<comment type="similarity">
    <text evidence="2 10 11">Belongs to the peptidase C12 family.</text>
</comment>
<dbReference type="FunCoup" id="A0A6J0BIZ4">
    <property type="interactions" value="682"/>
</dbReference>
<feature type="site" description="Transition state stabilizer" evidence="10">
    <location>
        <position position="86"/>
    </location>
</feature>
<dbReference type="InterPro" id="IPR038765">
    <property type="entry name" value="Papain-like_cys_pep_sf"/>
</dbReference>
<dbReference type="PROSITE" id="PS52048">
    <property type="entry name" value="UCH_DOMAIN"/>
    <property type="match status" value="1"/>
</dbReference>
<dbReference type="PANTHER" id="PTHR10589">
    <property type="entry name" value="UBIQUITIN CARBOXYL-TERMINAL HYDROLASE"/>
    <property type="match status" value="1"/>
</dbReference>
<keyword evidence="6 10" id="KW-0378">Hydrolase</keyword>
<evidence type="ECO:0000256" key="9">
    <source>
        <dbReference type="ARBA" id="ARBA00073226"/>
    </source>
</evidence>
<evidence type="ECO:0000256" key="7">
    <source>
        <dbReference type="ARBA" id="ARBA00022807"/>
    </source>
</evidence>
<organism evidence="14">
    <name type="scientific">Neodiprion lecontei</name>
    <name type="common">Redheaded pine sawfly</name>
    <dbReference type="NCBI Taxonomy" id="441921"/>
    <lineage>
        <taxon>Eukaryota</taxon>
        <taxon>Metazoa</taxon>
        <taxon>Ecdysozoa</taxon>
        <taxon>Arthropoda</taxon>
        <taxon>Hexapoda</taxon>
        <taxon>Insecta</taxon>
        <taxon>Pterygota</taxon>
        <taxon>Neoptera</taxon>
        <taxon>Endopterygota</taxon>
        <taxon>Hymenoptera</taxon>
        <taxon>Tenthredinoidea</taxon>
        <taxon>Diprionidae</taxon>
        <taxon>Diprioninae</taxon>
        <taxon>Neodiprion</taxon>
    </lineage>
</organism>
<gene>
    <name evidence="14" type="primary">LOC107220418</name>
</gene>
<sequence length="227" mass="25184">MAWVPLESNPEVMTKFLHKLGVPKNWGIVDVYGVDPDLLAVIPRPVLALILLYPITDKSDRFKNDREAKLKEDGQKISEDIYYMKQCVSNACGTVALIHGVANNSDKIQLEDGQLKSFLDSTKGLSPLERGELLAKSEAIIDTHKELAQEGQTEAPGDDSPVNHHFITFVEKDGSLYELDGRQSIPVNHGASTADTFLDDAVRVCREYMARDPDEVRFTMVALAANE</sequence>
<dbReference type="GO" id="GO:0004843">
    <property type="term" value="F:cysteine-type deubiquitinase activity"/>
    <property type="evidence" value="ECO:0007669"/>
    <property type="project" value="UniProtKB-UniRule"/>
</dbReference>
<keyword evidence="7 10" id="KW-0788">Thiol protease</keyword>
<dbReference type="SUPFAM" id="SSF54001">
    <property type="entry name" value="Cysteine proteinases"/>
    <property type="match status" value="1"/>
</dbReference>
<comment type="catalytic activity">
    <reaction evidence="1 10 11">
        <text>Thiol-dependent hydrolysis of ester, thioester, amide, peptide and isopeptide bonds formed by the C-terminal Gly of ubiquitin (a 76-residue protein attached to proteins as an intracellular targeting signal).</text>
        <dbReference type="EC" id="3.4.19.12"/>
    </reaction>
</comment>
<feature type="site" description="Important for enzyme activity" evidence="10">
    <location>
        <position position="180"/>
    </location>
</feature>
<dbReference type="PANTHER" id="PTHR10589:SF17">
    <property type="entry name" value="UBIQUITIN CARBOXYL-TERMINAL HYDROLASE"/>
    <property type="match status" value="1"/>
</dbReference>
<dbReference type="InParanoid" id="A0A6J0BIZ4"/>
<dbReference type="CDD" id="cd09616">
    <property type="entry name" value="Peptidase_C12_UCH_L1_L3"/>
    <property type="match status" value="1"/>
</dbReference>
<accession>A0A6J0BIZ4</accession>
<keyword evidence="13" id="KW-1185">Reference proteome</keyword>
<reference evidence="14" key="1">
    <citation type="submission" date="2025-08" db="UniProtKB">
        <authorList>
            <consortium name="RefSeq"/>
        </authorList>
    </citation>
    <scope>IDENTIFICATION</scope>
    <source>
        <tissue evidence="14">Thorax and Abdomen</tissue>
    </source>
</reference>
<dbReference type="InterPro" id="IPR001578">
    <property type="entry name" value="Peptidase_C12_UCH"/>
</dbReference>
<evidence type="ECO:0000259" key="12">
    <source>
        <dbReference type="PROSITE" id="PS52048"/>
    </source>
</evidence>
<feature type="domain" description="UCH catalytic" evidence="12">
    <location>
        <begin position="2"/>
        <end position="225"/>
    </location>
</feature>
<dbReference type="GO" id="GO:0005737">
    <property type="term" value="C:cytoplasm"/>
    <property type="evidence" value="ECO:0007669"/>
    <property type="project" value="TreeGrafter"/>
</dbReference>
<dbReference type="OrthoDB" id="427186at2759"/>
<dbReference type="CTD" id="33397"/>
<dbReference type="KEGG" id="nlo:107220418"/>
<dbReference type="GeneID" id="107220418"/>
<dbReference type="InterPro" id="IPR036959">
    <property type="entry name" value="Peptidase_C12_UCH_sf"/>
</dbReference>
<dbReference type="Pfam" id="PF01088">
    <property type="entry name" value="Peptidase_C12"/>
    <property type="match status" value="1"/>
</dbReference>
<protein>
    <recommendedName>
        <fullName evidence="9 11">Ubiquitin carboxyl-terminal hydrolase</fullName>
        <ecNumber evidence="3 11">3.4.19.12</ecNumber>
    </recommendedName>
</protein>
<feature type="active site" description="Nucleophile" evidence="10">
    <location>
        <position position="92"/>
    </location>
</feature>
<evidence type="ECO:0000256" key="5">
    <source>
        <dbReference type="ARBA" id="ARBA00022786"/>
    </source>
</evidence>
<dbReference type="Proteomes" id="UP000829291">
    <property type="component" value="Chromosome 2"/>
</dbReference>
<evidence type="ECO:0000256" key="11">
    <source>
        <dbReference type="RuleBase" id="RU361215"/>
    </source>
</evidence>
<dbReference type="PRINTS" id="PR00707">
    <property type="entry name" value="UBCTHYDRLASE"/>
</dbReference>
<dbReference type="FunFam" id="3.40.532.10:FF:000006">
    <property type="entry name" value="Ubiquitin carboxyl-terminal hydrolase"/>
    <property type="match status" value="1"/>
</dbReference>
<dbReference type="Gene3D" id="3.40.532.10">
    <property type="entry name" value="Peptidase C12, ubiquitin carboxyl-terminal hydrolase"/>
    <property type="match status" value="1"/>
</dbReference>
<keyword evidence="5 10" id="KW-0833">Ubl conjugation pathway</keyword>
<evidence type="ECO:0000256" key="8">
    <source>
        <dbReference type="ARBA" id="ARBA00055560"/>
    </source>
</evidence>
<feature type="active site" description="Proton donor" evidence="10">
    <location>
        <position position="165"/>
    </location>
</feature>
<evidence type="ECO:0000313" key="14">
    <source>
        <dbReference type="RefSeq" id="XP_015514496.1"/>
    </source>
</evidence>
<keyword evidence="4 10" id="KW-0645">Protease</keyword>
<name>A0A6J0BIZ4_NEOLC</name>
<dbReference type="AlphaFoldDB" id="A0A6J0BIZ4"/>
<evidence type="ECO:0000313" key="13">
    <source>
        <dbReference type="Proteomes" id="UP000829291"/>
    </source>
</evidence>
<dbReference type="GO" id="GO:0016579">
    <property type="term" value="P:protein deubiquitination"/>
    <property type="evidence" value="ECO:0007669"/>
    <property type="project" value="TreeGrafter"/>
</dbReference>
<evidence type="ECO:0000256" key="4">
    <source>
        <dbReference type="ARBA" id="ARBA00022670"/>
    </source>
</evidence>
<dbReference type="RefSeq" id="XP_015514496.1">
    <property type="nucleotide sequence ID" value="XM_015659010.2"/>
</dbReference>
<comment type="function">
    <text evidence="8">Ubiquitin-protein hydrolase is involved both in the processing of ubiquitin precursors and of ubiquitinated proteins. This enzyme is a thiol protease that recognizes and hydrolyzes a peptide bond at the C-terminal glycine of ubiquitin.</text>
</comment>
<proteinExistence type="inferred from homology"/>
<evidence type="ECO:0000256" key="6">
    <source>
        <dbReference type="ARBA" id="ARBA00022801"/>
    </source>
</evidence>
<dbReference type="EC" id="3.4.19.12" evidence="3 11"/>
<evidence type="ECO:0000256" key="10">
    <source>
        <dbReference type="PROSITE-ProRule" id="PRU01393"/>
    </source>
</evidence>
<dbReference type="GO" id="GO:0006511">
    <property type="term" value="P:ubiquitin-dependent protein catabolic process"/>
    <property type="evidence" value="ECO:0007669"/>
    <property type="project" value="UniProtKB-UniRule"/>
</dbReference>
<evidence type="ECO:0000256" key="1">
    <source>
        <dbReference type="ARBA" id="ARBA00000707"/>
    </source>
</evidence>